<gene>
    <name evidence="5" type="primary">minC</name>
    <name evidence="7" type="ORF">C7B45_14275</name>
</gene>
<protein>
    <recommendedName>
        <fullName evidence="5">Probable septum site-determining protein MinC</fullName>
    </recommendedName>
</protein>
<dbReference type="Gene3D" id="2.160.20.70">
    <property type="match status" value="1"/>
</dbReference>
<dbReference type="InterPro" id="IPR005526">
    <property type="entry name" value="Septum_form_inhib_MinC_C"/>
</dbReference>
<keyword evidence="2 5" id="KW-0717">Septation</keyword>
<reference evidence="7 8" key="1">
    <citation type="journal article" date="2014" name="BMC Genomics">
        <title>Comparison of environmental and isolate Sulfobacillus genomes reveals diverse carbon, sulfur, nitrogen, and hydrogen metabolisms.</title>
        <authorList>
            <person name="Justice N.B."/>
            <person name="Norman A."/>
            <person name="Brown C.T."/>
            <person name="Singh A."/>
            <person name="Thomas B.C."/>
            <person name="Banfield J.F."/>
        </authorList>
    </citation>
    <scope>NUCLEOTIDE SEQUENCE [LARGE SCALE GENOMIC DNA]</scope>
    <source>
        <strain evidence="7">AMDSBA3</strain>
    </source>
</reference>
<dbReference type="AlphaFoldDB" id="A0A2T2WEF2"/>
<evidence type="ECO:0000256" key="4">
    <source>
        <dbReference type="ARBA" id="ARBA00046874"/>
    </source>
</evidence>
<dbReference type="EMBL" id="PXYV01000056">
    <property type="protein sequence ID" value="PSR20603.1"/>
    <property type="molecule type" value="Genomic_DNA"/>
</dbReference>
<accession>A0A2T2WEF2</accession>
<dbReference type="GO" id="GO:0000917">
    <property type="term" value="P:division septum assembly"/>
    <property type="evidence" value="ECO:0007669"/>
    <property type="project" value="UniProtKB-KW"/>
</dbReference>
<evidence type="ECO:0000256" key="5">
    <source>
        <dbReference type="HAMAP-Rule" id="MF_00267"/>
    </source>
</evidence>
<comment type="subunit">
    <text evidence="4 5">Interacts with MinD and FtsZ.</text>
</comment>
<evidence type="ECO:0000259" key="6">
    <source>
        <dbReference type="Pfam" id="PF03775"/>
    </source>
</evidence>
<keyword evidence="3 5" id="KW-0131">Cell cycle</keyword>
<feature type="domain" description="Septum formation inhibitor MinC C-terminal" evidence="6">
    <location>
        <begin position="99"/>
        <end position="195"/>
    </location>
</feature>
<dbReference type="Proteomes" id="UP000241848">
    <property type="component" value="Unassembled WGS sequence"/>
</dbReference>
<dbReference type="InterPro" id="IPR013033">
    <property type="entry name" value="MinC"/>
</dbReference>
<dbReference type="InterPro" id="IPR036145">
    <property type="entry name" value="MinC_C_sf"/>
</dbReference>
<dbReference type="GO" id="GO:1901891">
    <property type="term" value="P:regulation of cell septum assembly"/>
    <property type="evidence" value="ECO:0007669"/>
    <property type="project" value="InterPro"/>
</dbReference>
<dbReference type="PANTHER" id="PTHR34108:SF1">
    <property type="entry name" value="SEPTUM SITE-DETERMINING PROTEIN MINC"/>
    <property type="match status" value="1"/>
</dbReference>
<comment type="function">
    <text evidence="5">Cell division inhibitor that blocks the formation of polar Z ring septums. Rapidly oscillates between the poles of the cell to destabilize FtsZ filaments that have formed before they mature into polar Z rings. Prevents FtsZ polymerization.</text>
</comment>
<comment type="caution">
    <text evidence="7">The sequence shown here is derived from an EMBL/GenBank/DDBJ whole genome shotgun (WGS) entry which is preliminary data.</text>
</comment>
<dbReference type="SUPFAM" id="SSF63848">
    <property type="entry name" value="Cell-division inhibitor MinC, C-terminal domain"/>
    <property type="match status" value="1"/>
</dbReference>
<dbReference type="InterPro" id="IPR016098">
    <property type="entry name" value="CAP/MinC_C"/>
</dbReference>
<evidence type="ECO:0000313" key="8">
    <source>
        <dbReference type="Proteomes" id="UP000241848"/>
    </source>
</evidence>
<dbReference type="PANTHER" id="PTHR34108">
    <property type="entry name" value="SEPTUM SITE-DETERMINING PROTEIN MINC"/>
    <property type="match status" value="1"/>
</dbReference>
<proteinExistence type="inferred from homology"/>
<dbReference type="GO" id="GO:0000902">
    <property type="term" value="P:cell morphogenesis"/>
    <property type="evidence" value="ECO:0007669"/>
    <property type="project" value="InterPro"/>
</dbReference>
<dbReference type="Pfam" id="PF03775">
    <property type="entry name" value="MinC_C"/>
    <property type="match status" value="1"/>
</dbReference>
<organism evidence="7 8">
    <name type="scientific">Sulfobacillus acidophilus</name>
    <dbReference type="NCBI Taxonomy" id="53633"/>
    <lineage>
        <taxon>Bacteria</taxon>
        <taxon>Bacillati</taxon>
        <taxon>Bacillota</taxon>
        <taxon>Clostridia</taxon>
        <taxon>Eubacteriales</taxon>
        <taxon>Clostridiales Family XVII. Incertae Sedis</taxon>
        <taxon>Sulfobacillus</taxon>
    </lineage>
</organism>
<name>A0A2T2WEF2_9FIRM</name>
<evidence type="ECO:0000313" key="7">
    <source>
        <dbReference type="EMBL" id="PSR20603.1"/>
    </source>
</evidence>
<comment type="similarity">
    <text evidence="5">Belongs to the MinC family.</text>
</comment>
<keyword evidence="1 5" id="KW-0132">Cell division</keyword>
<evidence type="ECO:0000256" key="1">
    <source>
        <dbReference type="ARBA" id="ARBA00022618"/>
    </source>
</evidence>
<evidence type="ECO:0000256" key="3">
    <source>
        <dbReference type="ARBA" id="ARBA00023306"/>
    </source>
</evidence>
<evidence type="ECO:0000256" key="2">
    <source>
        <dbReference type="ARBA" id="ARBA00023210"/>
    </source>
</evidence>
<sequence length="224" mass="24717">MEIKGDRRGLRLIARHFESNEVFVDDLRHTLVQQERFLGQAALLIEVPAAALTPELFGQISDVFREFPNLSLRGVQKSDTSGIVTLDQRSAELTAPPKVVRHTLRSGQRVSHPGDLIIIGDVNPGATVTAGGDIMIFGWLRGTVYAGQPDDSTRTIYALRFDPSQIRIAQTMALGNPDGSGNPEKALIEQDVLVVKPWHDIRLPEAVTHDRTTRFDRFSSATPS</sequence>
<dbReference type="HAMAP" id="MF_00267">
    <property type="entry name" value="MinC"/>
    <property type="match status" value="1"/>
</dbReference>